<organism evidence="1 2">
    <name type="scientific">Pseudo-nitzschia multistriata</name>
    <dbReference type="NCBI Taxonomy" id="183589"/>
    <lineage>
        <taxon>Eukaryota</taxon>
        <taxon>Sar</taxon>
        <taxon>Stramenopiles</taxon>
        <taxon>Ochrophyta</taxon>
        <taxon>Bacillariophyta</taxon>
        <taxon>Bacillariophyceae</taxon>
        <taxon>Bacillariophycidae</taxon>
        <taxon>Bacillariales</taxon>
        <taxon>Bacillariaceae</taxon>
        <taxon>Pseudo-nitzschia</taxon>
    </lineage>
</organism>
<protein>
    <submittedName>
        <fullName evidence="1">Uncharacterized protein</fullName>
    </submittedName>
</protein>
<gene>
    <name evidence="1" type="ORF">PSNMU_V1.4_AUG-EV-PASAV3_0054840</name>
</gene>
<sequence>MRHRKHGIDNRIKIVDKHDIFQRFLRSAIVNVSGKWDFQGHNDEMHEKGKRHSQEHTECLKNWFLKNFDVTVDSFAVKTHHVF</sequence>
<dbReference type="AlphaFoldDB" id="A0A448Z9H9"/>
<dbReference type="Proteomes" id="UP000291116">
    <property type="component" value="Unassembled WGS sequence"/>
</dbReference>
<keyword evidence="2" id="KW-1185">Reference proteome</keyword>
<dbReference type="EMBL" id="CAACVS010000180">
    <property type="protein sequence ID" value="VEU38658.1"/>
    <property type="molecule type" value="Genomic_DNA"/>
</dbReference>
<name>A0A448Z9H9_9STRA</name>
<evidence type="ECO:0000313" key="2">
    <source>
        <dbReference type="Proteomes" id="UP000291116"/>
    </source>
</evidence>
<evidence type="ECO:0000313" key="1">
    <source>
        <dbReference type="EMBL" id="VEU38658.1"/>
    </source>
</evidence>
<proteinExistence type="predicted"/>
<accession>A0A448Z9H9</accession>
<reference evidence="1 2" key="1">
    <citation type="submission" date="2019-01" db="EMBL/GenBank/DDBJ databases">
        <authorList>
            <person name="Ferrante I. M."/>
        </authorList>
    </citation>
    <scope>NUCLEOTIDE SEQUENCE [LARGE SCALE GENOMIC DNA]</scope>
    <source>
        <strain evidence="1 2">B856</strain>
    </source>
</reference>